<organism evidence="1 2">
    <name type="scientific">Microvirga vignae</name>
    <dbReference type="NCBI Taxonomy" id="1225564"/>
    <lineage>
        <taxon>Bacteria</taxon>
        <taxon>Pseudomonadati</taxon>
        <taxon>Pseudomonadota</taxon>
        <taxon>Alphaproteobacteria</taxon>
        <taxon>Hyphomicrobiales</taxon>
        <taxon>Methylobacteriaceae</taxon>
        <taxon>Microvirga</taxon>
    </lineage>
</organism>
<dbReference type="AlphaFoldDB" id="A0A0H1R6H2"/>
<dbReference type="PATRIC" id="fig|1225564.3.peg.6230"/>
<protein>
    <submittedName>
        <fullName evidence="1">Uncharacterized protein</fullName>
    </submittedName>
</protein>
<sequence>MTYIHWDKPFFVDPSTGEVVPSGTEGAVGLPTYANYGGGDYSSGEFGGQLLTKSSGKPLSQEKLTELGSDSQDPLDLLDYLFYRHDVASSDVGEAYTQEQAKADARLVKSLIKLDASYDPEASLYAAGATFTMLGRLALHDQIDLLPPKVLVAATQDAVSDIQHALENLPQQELVVALGSLFEPTSELGVFEFKFDITTTSPEQEVIERTVVNALNVFLDSGEPEDVPVDTGFPVPGVSEYRLTFNLFTHDLDFLSG</sequence>
<comment type="caution">
    <text evidence="1">The sequence shown here is derived from an EMBL/GenBank/DDBJ whole genome shotgun (WGS) entry which is preliminary data.</text>
</comment>
<gene>
    <name evidence="1" type="ORF">AA309_24015</name>
</gene>
<reference evidence="1 2" key="1">
    <citation type="submission" date="2015-05" db="EMBL/GenBank/DDBJ databases">
        <title>Draft genome sequence of Microvirga vignae strain BR3299, a novel nitrogen fixing bacteria isolated from Brazil semi-aired region.</title>
        <authorList>
            <person name="Zilli J.E."/>
            <person name="Passos S.R."/>
            <person name="Leite J."/>
            <person name="Baldani J.I."/>
            <person name="Xavier G.R."/>
            <person name="Rumjaneck N.G."/>
            <person name="Simoes-Araujo J.L."/>
        </authorList>
    </citation>
    <scope>NUCLEOTIDE SEQUENCE [LARGE SCALE GENOMIC DNA]</scope>
    <source>
        <strain evidence="1 2">BR3299</strain>
    </source>
</reference>
<keyword evidence="2" id="KW-1185">Reference proteome</keyword>
<dbReference type="Proteomes" id="UP000035489">
    <property type="component" value="Unassembled WGS sequence"/>
</dbReference>
<evidence type="ECO:0000313" key="2">
    <source>
        <dbReference type="Proteomes" id="UP000035489"/>
    </source>
</evidence>
<dbReference type="EMBL" id="LCYG01000067">
    <property type="protein sequence ID" value="KLK90773.1"/>
    <property type="molecule type" value="Genomic_DNA"/>
</dbReference>
<accession>A0A0H1R6H2</accession>
<proteinExistence type="predicted"/>
<evidence type="ECO:0000313" key="1">
    <source>
        <dbReference type="EMBL" id="KLK90773.1"/>
    </source>
</evidence>
<name>A0A0H1R6H2_9HYPH</name>